<sequence length="73" mass="8801">SPLSNNFWWMKTSTDNIHMYRYLPFWILKHELRLYKVEHKVSIDGKLLVGAEDIKEHLVTVRANSAWMKSIWK</sequence>
<proteinExistence type="predicted"/>
<feature type="non-terminal residue" evidence="1">
    <location>
        <position position="1"/>
    </location>
</feature>
<organism evidence="1">
    <name type="scientific">Arion vulgaris</name>
    <dbReference type="NCBI Taxonomy" id="1028688"/>
    <lineage>
        <taxon>Eukaryota</taxon>
        <taxon>Metazoa</taxon>
        <taxon>Spiralia</taxon>
        <taxon>Lophotrochozoa</taxon>
        <taxon>Mollusca</taxon>
        <taxon>Gastropoda</taxon>
        <taxon>Heterobranchia</taxon>
        <taxon>Euthyneura</taxon>
        <taxon>Panpulmonata</taxon>
        <taxon>Eupulmonata</taxon>
        <taxon>Stylommatophora</taxon>
        <taxon>Helicina</taxon>
        <taxon>Arionoidea</taxon>
        <taxon>Arionidae</taxon>
        <taxon>Arion</taxon>
    </lineage>
</organism>
<reference evidence="1" key="1">
    <citation type="submission" date="2014-12" db="EMBL/GenBank/DDBJ databases">
        <title>Insight into the proteome of Arion vulgaris.</title>
        <authorList>
            <person name="Aradska J."/>
            <person name="Bulat T."/>
            <person name="Smidak R."/>
            <person name="Sarate P."/>
            <person name="Gangsoo J."/>
            <person name="Sialana F."/>
            <person name="Bilban M."/>
            <person name="Lubec G."/>
        </authorList>
    </citation>
    <scope>NUCLEOTIDE SEQUENCE</scope>
    <source>
        <tissue evidence="1">Skin</tissue>
    </source>
</reference>
<dbReference type="EMBL" id="HACG01000781">
    <property type="protein sequence ID" value="CEK47646.1"/>
    <property type="molecule type" value="Transcribed_RNA"/>
</dbReference>
<accession>A0A0B6XVT0</accession>
<name>A0A0B6XVT0_9EUPU</name>
<evidence type="ECO:0000313" key="1">
    <source>
        <dbReference type="EMBL" id="CEK47646.1"/>
    </source>
</evidence>
<gene>
    <name evidence="1" type="primary">ORF1845</name>
</gene>
<protein>
    <submittedName>
        <fullName evidence="1">Uncharacterized protein</fullName>
    </submittedName>
</protein>
<dbReference type="AlphaFoldDB" id="A0A0B6XVT0"/>